<dbReference type="KEGG" id="bcom:BAUCODRAFT_144067"/>
<reference evidence="2 3" key="1">
    <citation type="journal article" date="2012" name="PLoS Pathog.">
        <title>Diverse lifestyles and strategies of plant pathogenesis encoded in the genomes of eighteen Dothideomycetes fungi.</title>
        <authorList>
            <person name="Ohm R.A."/>
            <person name="Feau N."/>
            <person name="Henrissat B."/>
            <person name="Schoch C.L."/>
            <person name="Horwitz B.A."/>
            <person name="Barry K.W."/>
            <person name="Condon B.J."/>
            <person name="Copeland A.C."/>
            <person name="Dhillon B."/>
            <person name="Glaser F."/>
            <person name="Hesse C.N."/>
            <person name="Kosti I."/>
            <person name="LaButti K."/>
            <person name="Lindquist E.A."/>
            <person name="Lucas S."/>
            <person name="Salamov A.A."/>
            <person name="Bradshaw R.E."/>
            <person name="Ciuffetti L."/>
            <person name="Hamelin R.C."/>
            <person name="Kema G.H.J."/>
            <person name="Lawrence C."/>
            <person name="Scott J.A."/>
            <person name="Spatafora J.W."/>
            <person name="Turgeon B.G."/>
            <person name="de Wit P.J.G.M."/>
            <person name="Zhong S."/>
            <person name="Goodwin S.B."/>
            <person name="Grigoriev I.V."/>
        </authorList>
    </citation>
    <scope>NUCLEOTIDE SEQUENCE [LARGE SCALE GENOMIC DNA]</scope>
    <source>
        <strain evidence="2 3">UAMH 10762</strain>
    </source>
</reference>
<dbReference type="GeneID" id="19108464"/>
<gene>
    <name evidence="2" type="ORF">BAUCODRAFT_144067</name>
</gene>
<evidence type="ECO:0000313" key="3">
    <source>
        <dbReference type="Proteomes" id="UP000011761"/>
    </source>
</evidence>
<evidence type="ECO:0000256" key="1">
    <source>
        <dbReference type="SAM" id="MobiDB-lite"/>
    </source>
</evidence>
<dbReference type="HOGENOM" id="CLU_006454_0_0_1"/>
<sequence length="1410" mass="155596">MDNIALPVQLDAFILNKPVVEEGETLIAPITQPDYVSLRLDAAVLQHDLLPAIDLHNAKPATGNPRVSKVYSAPFENLQPDVPAPQPASIGLDQSRFGVYLHWTVPRGYRTGVSKDQPLADRNDATQQNASKEAAQPTFKQVPDRWLLVRILRNFEPKSAKIEPVTAWIIESNRLSTLDELSSDVDLETEVTPFVAYNDDATTNPDLLNNQAEMYIGYKTPLQGWSEDQKVRRVPLTTMNSSNPLFADYAIHNPNVFSTSDNFAYGDGSQFLTSATCDYVVIGWHSTVLSPGNPSPPPTDPLIELPAMSSLDRSLRGRLQAMFCQLPTGVSHDAANAPDGRRLVCYSALYNVKYDVTEKPSTPSDTYAKNFTASTDMEPVSIGTSPLDAILTFLEAHQDPSDAAWEGSLLNDVGSSTARTLRSMTELLYASEDTYDERIKAADLLYDHNFTRSGGRFVWRYDKKKASVNANGQTIVDADPPATPGAVEAEDLARLNNMQKIADASTSKLQLLQFSLFAEFFKFASDNDGTSRTSIYSSRIQQLRDEGRNLKSKLDMITEEIFNKSKELTVQRFADESFFSKNDPTLCIAGLDSGWPVNYMENVPTRLTSSFGAPQNPALAGMVQPTLDLIERMPLASDLTSTIGKVLREASGGLPADVLGHLAWSQEQPFRPQFIEWEGVYYHVGDFDSQWDIGLDYTGTSESNHEQLRYINPSPLYDPANPTNATDPQQDSRHLWGRILLLPQPSFALAAVVNQVLSTATDDQLPAELKDPDPKKAKALKDAFVAACGKLRFVSGQLTGVSDALLTLANGQHMKPNLRSIGQLPVPMKAAVDFGQRYLGMTEEDFVFMDSQTAKTPYGTLTDFGADPKYEVFKPVQHGQFVITNITIVDKFGQAIAAPPPARTPYDAPVFHEAIHPCLSDRLLPTVMPDKTLNVVFSPQQVQPDAPTHSGYPMSPFIQLTPSINQDCRANACFVQKNGDGNGKFLKWSPSNTWENPIFGWVIVNYADSALQFFTAAGLFYTSVRFGGPFGLIQSQKWLPFDEPPSATASVSDQLRDLVAKLVDGTPMQDSIGKPTTTGIQYTLALWNTIETAIQSMPQTPTSYASTANAIVGKPLALVNVGWSLELAQPPLWPQYTPHEPPDLATLRQKAADEMGKYRFKVKIGDRDRPFDGVVVYWDSQNQEALDNRHGPGSTVFDTFYCFPRPSTPPEPADTPGYPRTFIDPDNFPKLQPYFLDPDAAVADSTDFLTAHASHLMIKTLLIDPYAPIHLYSGILPIKRLQLPGWVLSEPTKNMTAFFSMGPLLMTKDVPKKWNQAKKATPTSWLSSQGTDIKDAGKPDIQLTVAGTKGQWRWLQPYSRFTDDGKPTTEYMTLTVGQEDGATRSDPAPYTFVEGFLQLAAPLLPPAHVD</sequence>
<dbReference type="eggNOG" id="ENOG502QSYK">
    <property type="taxonomic scope" value="Eukaryota"/>
</dbReference>
<organism evidence="2 3">
    <name type="scientific">Baudoinia panamericana (strain UAMH 10762)</name>
    <name type="common">Angels' share fungus</name>
    <name type="synonym">Baudoinia compniacensis (strain UAMH 10762)</name>
    <dbReference type="NCBI Taxonomy" id="717646"/>
    <lineage>
        <taxon>Eukaryota</taxon>
        <taxon>Fungi</taxon>
        <taxon>Dikarya</taxon>
        <taxon>Ascomycota</taxon>
        <taxon>Pezizomycotina</taxon>
        <taxon>Dothideomycetes</taxon>
        <taxon>Dothideomycetidae</taxon>
        <taxon>Mycosphaerellales</taxon>
        <taxon>Teratosphaeriaceae</taxon>
        <taxon>Baudoinia</taxon>
    </lineage>
</organism>
<name>M2N8C0_BAUPA</name>
<dbReference type="RefSeq" id="XP_007671573.1">
    <property type="nucleotide sequence ID" value="XM_007673383.1"/>
</dbReference>
<accession>M2N8C0</accession>
<dbReference type="Proteomes" id="UP000011761">
    <property type="component" value="Unassembled WGS sequence"/>
</dbReference>
<dbReference type="EMBL" id="KB445550">
    <property type="protein sequence ID" value="EMD00389.1"/>
    <property type="molecule type" value="Genomic_DNA"/>
</dbReference>
<feature type="region of interest" description="Disordered" evidence="1">
    <location>
        <begin position="112"/>
        <end position="137"/>
    </location>
</feature>
<dbReference type="OrthoDB" id="2992173at2759"/>
<dbReference type="OMA" id="EQGNHVK"/>
<proteinExistence type="predicted"/>
<dbReference type="STRING" id="717646.M2N8C0"/>
<keyword evidence="3" id="KW-1185">Reference proteome</keyword>
<protein>
    <submittedName>
        <fullName evidence="2">Uncharacterized protein</fullName>
    </submittedName>
</protein>
<evidence type="ECO:0000313" key="2">
    <source>
        <dbReference type="EMBL" id="EMD00389.1"/>
    </source>
</evidence>